<evidence type="ECO:0000256" key="1">
    <source>
        <dbReference type="SAM" id="MobiDB-lite"/>
    </source>
</evidence>
<sequence length="388" mass="43774">MALDQVLAHLVENLNAQMSEDGKDKEENFGPSAKSALTSLLCDRQLQECRLEKDKRDFRTWQKIEFAKLIRQRKHILFGECDGAVVTAKAKEDAWREIQHELEEMGADSFKGKPWMRLRDHDWQYIRRHAMNRYENGKVSTGRLSELDEIVVEIVQGDKTSSINNNVSQDSNDSFGAQLCSLLAASSESTQNGSIFGINEIKEELTMGTPERISESPEISSAPTTQSHSTTQTTNGNASKRHIDSALRNALASLSCAFGNSQMDTVTPTTTGQNNANVSTSTNQSSYSNHSNHSTGSIQREPPAKRGRVGNGDHDPVNSIQPTIETLQRQKLELEMEHMRNEEMRRQERHLLEIERLRISVSLMKKCFDDGNCEKFGNFDDFFARFQS</sequence>
<evidence type="ECO:0000313" key="2">
    <source>
        <dbReference type="Proteomes" id="UP000887575"/>
    </source>
</evidence>
<proteinExistence type="predicted"/>
<protein>
    <recommendedName>
        <fullName evidence="4">Regulatory protein zeste</fullName>
    </recommendedName>
</protein>
<reference evidence="3" key="1">
    <citation type="submission" date="2024-02" db="UniProtKB">
        <authorList>
            <consortium name="WormBaseParasite"/>
        </authorList>
    </citation>
    <scope>IDENTIFICATION</scope>
</reference>
<evidence type="ECO:0008006" key="4">
    <source>
        <dbReference type="Google" id="ProtNLM"/>
    </source>
</evidence>
<feature type="compositionally biased region" description="Low complexity" evidence="1">
    <location>
        <begin position="216"/>
        <end position="234"/>
    </location>
</feature>
<organism evidence="2 3">
    <name type="scientific">Mesorhabditis belari</name>
    <dbReference type="NCBI Taxonomy" id="2138241"/>
    <lineage>
        <taxon>Eukaryota</taxon>
        <taxon>Metazoa</taxon>
        <taxon>Ecdysozoa</taxon>
        <taxon>Nematoda</taxon>
        <taxon>Chromadorea</taxon>
        <taxon>Rhabditida</taxon>
        <taxon>Rhabditina</taxon>
        <taxon>Rhabditomorpha</taxon>
        <taxon>Rhabditoidea</taxon>
        <taxon>Rhabditidae</taxon>
        <taxon>Mesorhabditinae</taxon>
        <taxon>Mesorhabditis</taxon>
    </lineage>
</organism>
<accession>A0AAF3FFN4</accession>
<feature type="region of interest" description="Disordered" evidence="1">
    <location>
        <begin position="267"/>
        <end position="321"/>
    </location>
</feature>
<keyword evidence="2" id="KW-1185">Reference proteome</keyword>
<dbReference type="AlphaFoldDB" id="A0AAF3FFN4"/>
<feature type="compositionally biased region" description="Low complexity" evidence="1">
    <location>
        <begin position="279"/>
        <end position="297"/>
    </location>
</feature>
<feature type="region of interest" description="Disordered" evidence="1">
    <location>
        <begin position="209"/>
        <end position="240"/>
    </location>
</feature>
<name>A0AAF3FFN4_9BILA</name>
<feature type="compositionally biased region" description="Polar residues" evidence="1">
    <location>
        <begin position="267"/>
        <end position="278"/>
    </location>
</feature>
<evidence type="ECO:0000313" key="3">
    <source>
        <dbReference type="WBParaSite" id="MBELARI_LOCUS5851"/>
    </source>
</evidence>
<dbReference type="WBParaSite" id="MBELARI_LOCUS5851">
    <property type="protein sequence ID" value="MBELARI_LOCUS5851"/>
    <property type="gene ID" value="MBELARI_LOCUS5851"/>
</dbReference>
<dbReference type="Proteomes" id="UP000887575">
    <property type="component" value="Unassembled WGS sequence"/>
</dbReference>